<accession>A0ABQ5J2I5</accession>
<reference evidence="1" key="2">
    <citation type="submission" date="2022-01" db="EMBL/GenBank/DDBJ databases">
        <authorList>
            <person name="Yamashiro T."/>
            <person name="Shiraishi A."/>
            <person name="Satake H."/>
            <person name="Nakayama K."/>
        </authorList>
    </citation>
    <scope>NUCLEOTIDE SEQUENCE</scope>
</reference>
<organism evidence="1 2">
    <name type="scientific">Tanacetum coccineum</name>
    <dbReference type="NCBI Taxonomy" id="301880"/>
    <lineage>
        <taxon>Eukaryota</taxon>
        <taxon>Viridiplantae</taxon>
        <taxon>Streptophyta</taxon>
        <taxon>Embryophyta</taxon>
        <taxon>Tracheophyta</taxon>
        <taxon>Spermatophyta</taxon>
        <taxon>Magnoliopsida</taxon>
        <taxon>eudicotyledons</taxon>
        <taxon>Gunneridae</taxon>
        <taxon>Pentapetalae</taxon>
        <taxon>asterids</taxon>
        <taxon>campanulids</taxon>
        <taxon>Asterales</taxon>
        <taxon>Asteraceae</taxon>
        <taxon>Asteroideae</taxon>
        <taxon>Anthemideae</taxon>
        <taxon>Anthemidinae</taxon>
        <taxon>Tanacetum</taxon>
    </lineage>
</organism>
<dbReference type="Proteomes" id="UP001151760">
    <property type="component" value="Unassembled WGS sequence"/>
</dbReference>
<protein>
    <submittedName>
        <fullName evidence="1">Uncharacterized protein</fullName>
    </submittedName>
</protein>
<evidence type="ECO:0000313" key="2">
    <source>
        <dbReference type="Proteomes" id="UP001151760"/>
    </source>
</evidence>
<sequence>MCRATSAFCCFCDRILLVRIIGEWRQIKAAKQLINGSYGRKVAVDCRRSFLSCLDILITSSIHVLSLLLKSPVYHEPSVAIVVSANVVDRSIGTDNPRLLFQTLWFLDNHVTRLTFEEEKKTTVVSAFGEDQGANSMPHPNWTHLSNCIKLEVELDVDEMGKNSLLKLADASLC</sequence>
<gene>
    <name evidence="1" type="ORF">Tco_1123144</name>
</gene>
<evidence type="ECO:0000313" key="1">
    <source>
        <dbReference type="EMBL" id="GJU06714.1"/>
    </source>
</evidence>
<name>A0ABQ5J2I5_9ASTR</name>
<dbReference type="EMBL" id="BQNB010021468">
    <property type="protein sequence ID" value="GJU06714.1"/>
    <property type="molecule type" value="Genomic_DNA"/>
</dbReference>
<comment type="caution">
    <text evidence="1">The sequence shown here is derived from an EMBL/GenBank/DDBJ whole genome shotgun (WGS) entry which is preliminary data.</text>
</comment>
<reference evidence="1" key="1">
    <citation type="journal article" date="2022" name="Int. J. Mol. Sci.">
        <title>Draft Genome of Tanacetum Coccineum: Genomic Comparison of Closely Related Tanacetum-Family Plants.</title>
        <authorList>
            <person name="Yamashiro T."/>
            <person name="Shiraishi A."/>
            <person name="Nakayama K."/>
            <person name="Satake H."/>
        </authorList>
    </citation>
    <scope>NUCLEOTIDE SEQUENCE</scope>
</reference>
<proteinExistence type="predicted"/>
<keyword evidence="2" id="KW-1185">Reference proteome</keyword>